<protein>
    <submittedName>
        <fullName evidence="1">Uncharacterized protein</fullName>
    </submittedName>
</protein>
<comment type="caution">
    <text evidence="1">The sequence shown here is derived from an EMBL/GenBank/DDBJ whole genome shotgun (WGS) entry which is preliminary data.</text>
</comment>
<reference evidence="1 2" key="1">
    <citation type="submission" date="2020-10" db="EMBL/GenBank/DDBJ databases">
        <title>Plant Genome Project.</title>
        <authorList>
            <person name="Zhang R.-G."/>
        </authorList>
    </citation>
    <scope>NUCLEOTIDE SEQUENCE [LARGE SCALE GENOMIC DNA]</scope>
    <source>
        <strain evidence="1">FAFU-HL-1</strain>
        <tissue evidence="1">Leaf</tissue>
    </source>
</reference>
<evidence type="ECO:0000313" key="2">
    <source>
        <dbReference type="Proteomes" id="UP000657918"/>
    </source>
</evidence>
<gene>
    <name evidence="1" type="ORF">SADUNF_Sadunf14G0021600</name>
</gene>
<dbReference type="OrthoDB" id="1732140at2759"/>
<dbReference type="AlphaFoldDB" id="A0A835JFW6"/>
<keyword evidence="2" id="KW-1185">Reference proteome</keyword>
<dbReference type="EMBL" id="JADGMS010000014">
    <property type="protein sequence ID" value="KAF9668611.1"/>
    <property type="molecule type" value="Genomic_DNA"/>
</dbReference>
<sequence length="76" mass="8349">MDMLLQGEFFGSAMLCLGAILVCVVIAHSTHDVKLNDPRERTARRLTAMQGMDGQLQSLSWLGEPSATAPKLHLLR</sequence>
<organism evidence="1 2">
    <name type="scientific">Salix dunnii</name>
    <dbReference type="NCBI Taxonomy" id="1413687"/>
    <lineage>
        <taxon>Eukaryota</taxon>
        <taxon>Viridiplantae</taxon>
        <taxon>Streptophyta</taxon>
        <taxon>Embryophyta</taxon>
        <taxon>Tracheophyta</taxon>
        <taxon>Spermatophyta</taxon>
        <taxon>Magnoliopsida</taxon>
        <taxon>eudicotyledons</taxon>
        <taxon>Gunneridae</taxon>
        <taxon>Pentapetalae</taxon>
        <taxon>rosids</taxon>
        <taxon>fabids</taxon>
        <taxon>Malpighiales</taxon>
        <taxon>Salicaceae</taxon>
        <taxon>Saliceae</taxon>
        <taxon>Salix</taxon>
    </lineage>
</organism>
<dbReference type="Proteomes" id="UP000657918">
    <property type="component" value="Unassembled WGS sequence"/>
</dbReference>
<proteinExistence type="predicted"/>
<evidence type="ECO:0000313" key="1">
    <source>
        <dbReference type="EMBL" id="KAF9668611.1"/>
    </source>
</evidence>
<accession>A0A835JFW6</accession>
<name>A0A835JFW6_9ROSI</name>